<proteinExistence type="predicted"/>
<evidence type="ECO:0000313" key="4">
    <source>
        <dbReference type="Proteomes" id="UP000321947"/>
    </source>
</evidence>
<dbReference type="Proteomes" id="UP000321393">
    <property type="component" value="Unassembled WGS sequence"/>
</dbReference>
<dbReference type="OrthoDB" id="1435876at2759"/>
<sequence length="197" mass="22177">MRASLDDQVKIAKEFWFRSVTGRESATSICRGLNWAAERSGSRPAFSRRLHLGFWLGHRTGISNKYILGLDLGRGEFGITARVSSPAPLRVSLSHRTRISDKYILGLELGRRAFGITARVFSPAPLRVSLSHWTRIGHKYILGLELVKLKATYEDNDNVHLVMELFDRIVARGHYAERAAANVARTIEKEHSPLKAI</sequence>
<keyword evidence="1" id="KW-0418">Kinase</keyword>
<gene>
    <name evidence="2" type="ORF">E5676_scaffold455G006600</name>
    <name evidence="1" type="ORF">E6C27_scaffold92G002930</name>
</gene>
<name>A0A5A7T5J4_CUCMM</name>
<accession>A0A5A7T5J4</accession>
<protein>
    <submittedName>
        <fullName evidence="1">Calcium-dependent protein kinase 10</fullName>
    </submittedName>
</protein>
<dbReference type="Proteomes" id="UP000321947">
    <property type="component" value="Unassembled WGS sequence"/>
</dbReference>
<reference evidence="3 4" key="1">
    <citation type="submission" date="2019-08" db="EMBL/GenBank/DDBJ databases">
        <title>Draft genome sequences of two oriental melons (Cucumis melo L. var makuwa).</title>
        <authorList>
            <person name="Kwon S.-Y."/>
        </authorList>
    </citation>
    <scope>NUCLEOTIDE SEQUENCE [LARGE SCALE GENOMIC DNA]</scope>
    <source>
        <strain evidence="4">cv. Chang Bougi</strain>
        <strain evidence="3">cv. SW 3</strain>
        <tissue evidence="1">Leaf</tissue>
    </source>
</reference>
<dbReference type="EMBL" id="SSTE01018688">
    <property type="protein sequence ID" value="KAA0038744.1"/>
    <property type="molecule type" value="Genomic_DNA"/>
</dbReference>
<evidence type="ECO:0000313" key="3">
    <source>
        <dbReference type="Proteomes" id="UP000321393"/>
    </source>
</evidence>
<dbReference type="GO" id="GO:0016301">
    <property type="term" value="F:kinase activity"/>
    <property type="evidence" value="ECO:0007669"/>
    <property type="project" value="UniProtKB-KW"/>
</dbReference>
<comment type="caution">
    <text evidence="1">The sequence shown here is derived from an EMBL/GenBank/DDBJ whole genome shotgun (WGS) entry which is preliminary data.</text>
</comment>
<evidence type="ECO:0000313" key="2">
    <source>
        <dbReference type="EMBL" id="TYK31357.1"/>
    </source>
</evidence>
<dbReference type="AlphaFoldDB" id="A0A5A7T5J4"/>
<evidence type="ECO:0000313" key="1">
    <source>
        <dbReference type="EMBL" id="KAA0038744.1"/>
    </source>
</evidence>
<dbReference type="STRING" id="1194695.A0A5A7T5J4"/>
<organism evidence="1 3">
    <name type="scientific">Cucumis melo var. makuwa</name>
    <name type="common">Oriental melon</name>
    <dbReference type="NCBI Taxonomy" id="1194695"/>
    <lineage>
        <taxon>Eukaryota</taxon>
        <taxon>Viridiplantae</taxon>
        <taxon>Streptophyta</taxon>
        <taxon>Embryophyta</taxon>
        <taxon>Tracheophyta</taxon>
        <taxon>Spermatophyta</taxon>
        <taxon>Magnoliopsida</taxon>
        <taxon>eudicotyledons</taxon>
        <taxon>Gunneridae</taxon>
        <taxon>Pentapetalae</taxon>
        <taxon>rosids</taxon>
        <taxon>fabids</taxon>
        <taxon>Cucurbitales</taxon>
        <taxon>Cucurbitaceae</taxon>
        <taxon>Benincaseae</taxon>
        <taxon>Cucumis</taxon>
    </lineage>
</organism>
<dbReference type="EMBL" id="SSTD01000141">
    <property type="protein sequence ID" value="TYK31357.1"/>
    <property type="molecule type" value="Genomic_DNA"/>
</dbReference>
<keyword evidence="1" id="KW-0808">Transferase</keyword>